<protein>
    <submittedName>
        <fullName evidence="2">Uncharacterized protein</fullName>
    </submittedName>
</protein>
<keyword evidence="3" id="KW-1185">Reference proteome</keyword>
<evidence type="ECO:0000313" key="3">
    <source>
        <dbReference type="Proteomes" id="UP000266673"/>
    </source>
</evidence>
<dbReference type="AlphaFoldDB" id="A0A397UAI8"/>
<organism evidence="2 3">
    <name type="scientific">Gigaspora rosea</name>
    <dbReference type="NCBI Taxonomy" id="44941"/>
    <lineage>
        <taxon>Eukaryota</taxon>
        <taxon>Fungi</taxon>
        <taxon>Fungi incertae sedis</taxon>
        <taxon>Mucoromycota</taxon>
        <taxon>Glomeromycotina</taxon>
        <taxon>Glomeromycetes</taxon>
        <taxon>Diversisporales</taxon>
        <taxon>Gigasporaceae</taxon>
        <taxon>Gigaspora</taxon>
    </lineage>
</organism>
<comment type="caution">
    <text evidence="2">The sequence shown here is derived from an EMBL/GenBank/DDBJ whole genome shotgun (WGS) entry which is preliminary data.</text>
</comment>
<gene>
    <name evidence="2" type="ORF">C2G38_2214764</name>
</gene>
<name>A0A397UAI8_9GLOM</name>
<dbReference type="OrthoDB" id="2408226at2759"/>
<dbReference type="Proteomes" id="UP000266673">
    <property type="component" value="Unassembled WGS sequence"/>
</dbReference>
<feature type="region of interest" description="Disordered" evidence="1">
    <location>
        <begin position="264"/>
        <end position="311"/>
    </location>
</feature>
<dbReference type="STRING" id="44941.A0A397UAI8"/>
<feature type="compositionally biased region" description="Basic and acidic residues" evidence="1">
    <location>
        <begin position="350"/>
        <end position="366"/>
    </location>
</feature>
<feature type="compositionally biased region" description="Basic and acidic residues" evidence="1">
    <location>
        <begin position="269"/>
        <end position="291"/>
    </location>
</feature>
<accession>A0A397UAI8</accession>
<dbReference type="EMBL" id="QKWP01001674">
    <property type="protein sequence ID" value="RIB07320.1"/>
    <property type="molecule type" value="Genomic_DNA"/>
</dbReference>
<feature type="compositionally biased region" description="Acidic residues" evidence="1">
    <location>
        <begin position="334"/>
        <end position="349"/>
    </location>
</feature>
<feature type="region of interest" description="Disordered" evidence="1">
    <location>
        <begin position="1"/>
        <end position="27"/>
    </location>
</feature>
<evidence type="ECO:0000313" key="2">
    <source>
        <dbReference type="EMBL" id="RIB07320.1"/>
    </source>
</evidence>
<feature type="region of interest" description="Disordered" evidence="1">
    <location>
        <begin position="334"/>
        <end position="366"/>
    </location>
</feature>
<evidence type="ECO:0000256" key="1">
    <source>
        <dbReference type="SAM" id="MobiDB-lite"/>
    </source>
</evidence>
<proteinExistence type="predicted"/>
<reference evidence="2 3" key="1">
    <citation type="submission" date="2018-06" db="EMBL/GenBank/DDBJ databases">
        <title>Comparative genomics reveals the genomic features of Rhizophagus irregularis, R. cerebriforme, R. diaphanum and Gigaspora rosea, and their symbiotic lifestyle signature.</title>
        <authorList>
            <person name="Morin E."/>
            <person name="San Clemente H."/>
            <person name="Chen E.C.H."/>
            <person name="De La Providencia I."/>
            <person name="Hainaut M."/>
            <person name="Kuo A."/>
            <person name="Kohler A."/>
            <person name="Murat C."/>
            <person name="Tang N."/>
            <person name="Roy S."/>
            <person name="Loubradou J."/>
            <person name="Henrissat B."/>
            <person name="Grigoriev I.V."/>
            <person name="Corradi N."/>
            <person name="Roux C."/>
            <person name="Martin F.M."/>
        </authorList>
    </citation>
    <scope>NUCLEOTIDE SEQUENCE [LARGE SCALE GENOMIC DNA]</scope>
    <source>
        <strain evidence="2 3">DAOM 194757</strain>
    </source>
</reference>
<sequence length="366" mass="42134">MFQGFSIKSKKTSKNTQSKKANKGKAASLESTISTTLSKSFSERFDNLGVNDNREILSELKVIKDKVGRIENHLNDLEQKMDNSFDITNDKAFKEDTIKGAAKALIEKAIYPENSQIKLEPEKYVRAEYFERLECLLQKIRSLRGTLTNKIKETLFSVYKNLIEPINNKAKPHEVIMWKKSTKTNECYQKLFEELEEDSDDTYMNQILHKIWPDGKAPPEKIAYAIAVCQTMLNSKNKIITMSDHVIKKLIAINLNKLEYGGHFSISSSEDKTNKEDRDETSKEDRDKSDDNDLENDNTEQGSKRKNNLNYSDKQNISKGCDFTNLILKITELVDLDPEEVQEAPDEDVDKEKDMDNYEKNTDNDE</sequence>